<dbReference type="Pfam" id="PF16975">
    <property type="entry name" value="UPAR_LY6_2"/>
    <property type="match status" value="1"/>
</dbReference>
<dbReference type="SUPFAM" id="SSF57302">
    <property type="entry name" value="Snake toxin-like"/>
    <property type="match status" value="1"/>
</dbReference>
<dbReference type="GO" id="GO:0098552">
    <property type="term" value="C:side of membrane"/>
    <property type="evidence" value="ECO:0007669"/>
    <property type="project" value="UniProtKB-KW"/>
</dbReference>
<name>A0AAD7S0Z4_9TELE</name>
<evidence type="ECO:0000256" key="4">
    <source>
        <dbReference type="ARBA" id="ARBA00022729"/>
    </source>
</evidence>
<accession>A0AAD7S0Z4</accession>
<keyword evidence="6" id="KW-1015">Disulfide bond</keyword>
<evidence type="ECO:0000256" key="6">
    <source>
        <dbReference type="ARBA" id="ARBA00023157"/>
    </source>
</evidence>
<dbReference type="PANTHER" id="PTHR31171:SF3">
    <property type="entry name" value="LY6_PLAUR DOMAIN-CONTAINING PROTEIN 6B"/>
    <property type="match status" value="1"/>
</dbReference>
<evidence type="ECO:0000256" key="2">
    <source>
        <dbReference type="ARBA" id="ARBA00022475"/>
    </source>
</evidence>
<dbReference type="AlphaFoldDB" id="A0AAD7S0Z4"/>
<organism evidence="9 10">
    <name type="scientific">Aldrovandia affinis</name>
    <dbReference type="NCBI Taxonomy" id="143900"/>
    <lineage>
        <taxon>Eukaryota</taxon>
        <taxon>Metazoa</taxon>
        <taxon>Chordata</taxon>
        <taxon>Craniata</taxon>
        <taxon>Vertebrata</taxon>
        <taxon>Euteleostomi</taxon>
        <taxon>Actinopterygii</taxon>
        <taxon>Neopterygii</taxon>
        <taxon>Teleostei</taxon>
        <taxon>Notacanthiformes</taxon>
        <taxon>Halosauridae</taxon>
        <taxon>Aldrovandia</taxon>
    </lineage>
</organism>
<evidence type="ECO:0000256" key="7">
    <source>
        <dbReference type="ARBA" id="ARBA00023180"/>
    </source>
</evidence>
<comment type="caution">
    <text evidence="9">The sequence shown here is derived from an EMBL/GenBank/DDBJ whole genome shotgun (WGS) entry which is preliminary data.</text>
</comment>
<sequence>MAVHLFAGRGKTRSVTKRCARREDCYGVGCQRHRDPGHTECISCCEGMACNVEVPTNHSNAVFAMRQAPPGSSVSTNRGHCVLSLLAVASVVLVLL</sequence>
<gene>
    <name evidence="9" type="ORF">AAFF_G00056720</name>
</gene>
<dbReference type="Proteomes" id="UP001221898">
    <property type="component" value="Unassembled WGS sequence"/>
</dbReference>
<dbReference type="PANTHER" id="PTHR31171">
    <property type="entry name" value="LY6/PLAUR DOMAIN-CONTAINING PROTEIN 6"/>
    <property type="match status" value="1"/>
</dbReference>
<dbReference type="InterPro" id="IPR039457">
    <property type="entry name" value="LYPD6-like"/>
</dbReference>
<keyword evidence="8" id="KW-0449">Lipoprotein</keyword>
<dbReference type="GO" id="GO:0030548">
    <property type="term" value="F:acetylcholine receptor regulator activity"/>
    <property type="evidence" value="ECO:0007669"/>
    <property type="project" value="InterPro"/>
</dbReference>
<evidence type="ECO:0000313" key="10">
    <source>
        <dbReference type="Proteomes" id="UP001221898"/>
    </source>
</evidence>
<keyword evidence="4" id="KW-0732">Signal</keyword>
<protein>
    <submittedName>
        <fullName evidence="9">Uncharacterized protein</fullName>
    </submittedName>
</protein>
<comment type="subcellular location">
    <subcellularLocation>
        <location evidence="1">Cell membrane</location>
        <topology evidence="1">Lipid-anchor</topology>
        <topology evidence="1">GPI-anchor</topology>
    </subcellularLocation>
</comment>
<dbReference type="EMBL" id="JAINUG010000133">
    <property type="protein sequence ID" value="KAJ8393757.1"/>
    <property type="molecule type" value="Genomic_DNA"/>
</dbReference>
<keyword evidence="3" id="KW-0336">GPI-anchor</keyword>
<evidence type="ECO:0000256" key="1">
    <source>
        <dbReference type="ARBA" id="ARBA00004609"/>
    </source>
</evidence>
<reference evidence="9" key="1">
    <citation type="journal article" date="2023" name="Science">
        <title>Genome structures resolve the early diversification of teleost fishes.</title>
        <authorList>
            <person name="Parey E."/>
            <person name="Louis A."/>
            <person name="Montfort J."/>
            <person name="Bouchez O."/>
            <person name="Roques C."/>
            <person name="Iampietro C."/>
            <person name="Lluch J."/>
            <person name="Castinel A."/>
            <person name="Donnadieu C."/>
            <person name="Desvignes T."/>
            <person name="Floi Bucao C."/>
            <person name="Jouanno E."/>
            <person name="Wen M."/>
            <person name="Mejri S."/>
            <person name="Dirks R."/>
            <person name="Jansen H."/>
            <person name="Henkel C."/>
            <person name="Chen W.J."/>
            <person name="Zahm M."/>
            <person name="Cabau C."/>
            <person name="Klopp C."/>
            <person name="Thompson A.W."/>
            <person name="Robinson-Rechavi M."/>
            <person name="Braasch I."/>
            <person name="Lecointre G."/>
            <person name="Bobe J."/>
            <person name="Postlethwait J.H."/>
            <person name="Berthelot C."/>
            <person name="Roest Crollius H."/>
            <person name="Guiguen Y."/>
        </authorList>
    </citation>
    <scope>NUCLEOTIDE SEQUENCE</scope>
    <source>
        <strain evidence="9">NC1722</strain>
    </source>
</reference>
<dbReference type="InterPro" id="IPR045860">
    <property type="entry name" value="Snake_toxin-like_sf"/>
</dbReference>
<keyword evidence="7" id="KW-0325">Glycoprotein</keyword>
<evidence type="ECO:0000256" key="8">
    <source>
        <dbReference type="ARBA" id="ARBA00023288"/>
    </source>
</evidence>
<evidence type="ECO:0000313" key="9">
    <source>
        <dbReference type="EMBL" id="KAJ8393757.1"/>
    </source>
</evidence>
<evidence type="ECO:0000256" key="5">
    <source>
        <dbReference type="ARBA" id="ARBA00023136"/>
    </source>
</evidence>
<keyword evidence="10" id="KW-1185">Reference proteome</keyword>
<keyword evidence="2" id="KW-1003">Cell membrane</keyword>
<dbReference type="GO" id="GO:0005886">
    <property type="term" value="C:plasma membrane"/>
    <property type="evidence" value="ECO:0007669"/>
    <property type="project" value="UniProtKB-SubCell"/>
</dbReference>
<proteinExistence type="predicted"/>
<keyword evidence="5" id="KW-0472">Membrane</keyword>
<evidence type="ECO:0000256" key="3">
    <source>
        <dbReference type="ARBA" id="ARBA00022622"/>
    </source>
</evidence>